<reference evidence="1 2" key="1">
    <citation type="submission" date="2024-02" db="EMBL/GenBank/DDBJ databases">
        <title>de novo genome assembly of Solanum bulbocastanum strain 11H21.</title>
        <authorList>
            <person name="Hosaka A.J."/>
        </authorList>
    </citation>
    <scope>NUCLEOTIDE SEQUENCE [LARGE SCALE GENOMIC DNA]</scope>
    <source>
        <tissue evidence="1">Young leaves</tissue>
    </source>
</reference>
<keyword evidence="2" id="KW-1185">Reference proteome</keyword>
<sequence>MKDYHCLSWNKVHTPNVEEEFNSRETFLNADPTMEFSAYSEPLQGQSGSADSYPTSFMDLMRATSYSYQRGF</sequence>
<dbReference type="Proteomes" id="UP001371456">
    <property type="component" value="Unassembled WGS sequence"/>
</dbReference>
<gene>
    <name evidence="1" type="ORF">RDI58_001755</name>
</gene>
<protein>
    <submittedName>
        <fullName evidence="1">Uncharacterized protein</fullName>
    </submittedName>
</protein>
<dbReference type="AlphaFoldDB" id="A0AAN8YQH7"/>
<organism evidence="1 2">
    <name type="scientific">Solanum bulbocastanum</name>
    <name type="common">Wild potato</name>
    <dbReference type="NCBI Taxonomy" id="147425"/>
    <lineage>
        <taxon>Eukaryota</taxon>
        <taxon>Viridiplantae</taxon>
        <taxon>Streptophyta</taxon>
        <taxon>Embryophyta</taxon>
        <taxon>Tracheophyta</taxon>
        <taxon>Spermatophyta</taxon>
        <taxon>Magnoliopsida</taxon>
        <taxon>eudicotyledons</taxon>
        <taxon>Gunneridae</taxon>
        <taxon>Pentapetalae</taxon>
        <taxon>asterids</taxon>
        <taxon>lamiids</taxon>
        <taxon>Solanales</taxon>
        <taxon>Solanaceae</taxon>
        <taxon>Solanoideae</taxon>
        <taxon>Solaneae</taxon>
        <taxon>Solanum</taxon>
    </lineage>
</organism>
<dbReference type="EMBL" id="JBANQN010000001">
    <property type="protein sequence ID" value="KAK6803971.1"/>
    <property type="molecule type" value="Genomic_DNA"/>
</dbReference>
<evidence type="ECO:0000313" key="1">
    <source>
        <dbReference type="EMBL" id="KAK6803971.1"/>
    </source>
</evidence>
<accession>A0AAN8YQH7</accession>
<name>A0AAN8YQH7_SOLBU</name>
<evidence type="ECO:0000313" key="2">
    <source>
        <dbReference type="Proteomes" id="UP001371456"/>
    </source>
</evidence>
<proteinExistence type="predicted"/>
<comment type="caution">
    <text evidence="1">The sequence shown here is derived from an EMBL/GenBank/DDBJ whole genome shotgun (WGS) entry which is preliminary data.</text>
</comment>